<protein>
    <submittedName>
        <fullName evidence="2">Calcineurin-like phosphoesterase</fullName>
    </submittedName>
</protein>
<gene>
    <name evidence="2" type="ORF">BDV26DRAFT_261709</name>
</gene>
<dbReference type="PANTHER" id="PTHR37844">
    <property type="entry name" value="SER/THR PROTEIN PHOSPHATASE SUPERFAMILY (AFU_ORTHOLOGUE AFUA_1G14840)"/>
    <property type="match status" value="1"/>
</dbReference>
<dbReference type="InterPro" id="IPR029052">
    <property type="entry name" value="Metallo-depent_PP-like"/>
</dbReference>
<proteinExistence type="predicted"/>
<evidence type="ECO:0000313" key="3">
    <source>
        <dbReference type="Proteomes" id="UP000326198"/>
    </source>
</evidence>
<dbReference type="InterPro" id="IPR004843">
    <property type="entry name" value="Calcineurin-like_PHP"/>
</dbReference>
<reference evidence="2 3" key="1">
    <citation type="submission" date="2019-04" db="EMBL/GenBank/DDBJ databases">
        <title>Friends and foes A comparative genomics studyof 23 Aspergillus species from section Flavi.</title>
        <authorList>
            <consortium name="DOE Joint Genome Institute"/>
            <person name="Kjaerbolling I."/>
            <person name="Vesth T."/>
            <person name="Frisvad J.C."/>
            <person name="Nybo J.L."/>
            <person name="Theobald S."/>
            <person name="Kildgaard S."/>
            <person name="Isbrandt T."/>
            <person name="Kuo A."/>
            <person name="Sato A."/>
            <person name="Lyhne E.K."/>
            <person name="Kogle M.E."/>
            <person name="Wiebenga A."/>
            <person name="Kun R.S."/>
            <person name="Lubbers R.J."/>
            <person name="Makela M.R."/>
            <person name="Barry K."/>
            <person name="Chovatia M."/>
            <person name="Clum A."/>
            <person name="Daum C."/>
            <person name="Haridas S."/>
            <person name="He G."/>
            <person name="LaButti K."/>
            <person name="Lipzen A."/>
            <person name="Mondo S."/>
            <person name="Riley R."/>
            <person name="Salamov A."/>
            <person name="Simmons B.A."/>
            <person name="Magnuson J.K."/>
            <person name="Henrissat B."/>
            <person name="Mortensen U.H."/>
            <person name="Larsen T.O."/>
            <person name="Devries R.P."/>
            <person name="Grigoriev I.V."/>
            <person name="Machida M."/>
            <person name="Baker S.E."/>
            <person name="Andersen M.R."/>
        </authorList>
    </citation>
    <scope>NUCLEOTIDE SEQUENCE [LARGE SCALE GENOMIC DNA]</scope>
    <source>
        <strain evidence="2 3">IBT 29228</strain>
    </source>
</reference>
<dbReference type="Pfam" id="PF00149">
    <property type="entry name" value="Metallophos"/>
    <property type="match status" value="1"/>
</dbReference>
<dbReference type="AlphaFoldDB" id="A0A5N7B9K9"/>
<sequence>MIEKVKSLFSSTHKHPPASASASFQVLSDLHLETGPPQYASFEIPVRANHLILAGDIGRLADYDRYCNFIQKQTDRFALVFLVLGNHEFYHGSFAEGIERARMLEQEPCLNGRLVLLHQRRFDLPGSGVTVLGCTLWSDVAHDSRRIVCSKVKDRLLIRDWSVDDHNARHRSDLTWLRDEIRSIITTGNSTSTTTCVTEKQTQEQQQKKKQKQRSVLVITHHAPSTRKMSSPQQHAESALFGTDTLPEGLDGVVKTWVFGHTHYTTDFREQGVRIISNQRGYMLHRSDKTDGEGGKFDIEKVIHV</sequence>
<evidence type="ECO:0000259" key="1">
    <source>
        <dbReference type="Pfam" id="PF00149"/>
    </source>
</evidence>
<keyword evidence="3" id="KW-1185">Reference proteome</keyword>
<organism evidence="2 3">
    <name type="scientific">Aspergillus bertholletiae</name>
    <dbReference type="NCBI Taxonomy" id="1226010"/>
    <lineage>
        <taxon>Eukaryota</taxon>
        <taxon>Fungi</taxon>
        <taxon>Dikarya</taxon>
        <taxon>Ascomycota</taxon>
        <taxon>Pezizomycotina</taxon>
        <taxon>Eurotiomycetes</taxon>
        <taxon>Eurotiomycetidae</taxon>
        <taxon>Eurotiales</taxon>
        <taxon>Aspergillaceae</taxon>
        <taxon>Aspergillus</taxon>
        <taxon>Aspergillus subgen. Circumdati</taxon>
    </lineage>
</organism>
<dbReference type="Proteomes" id="UP000326198">
    <property type="component" value="Unassembled WGS sequence"/>
</dbReference>
<dbReference type="OrthoDB" id="550558at2759"/>
<feature type="domain" description="Calcineurin-like phosphoesterase" evidence="1">
    <location>
        <begin position="26"/>
        <end position="263"/>
    </location>
</feature>
<dbReference type="GO" id="GO:0016787">
    <property type="term" value="F:hydrolase activity"/>
    <property type="evidence" value="ECO:0007669"/>
    <property type="project" value="InterPro"/>
</dbReference>
<dbReference type="Gene3D" id="3.60.21.10">
    <property type="match status" value="1"/>
</dbReference>
<name>A0A5N7B9K9_9EURO</name>
<accession>A0A5N7B9K9</accession>
<dbReference type="PANTHER" id="PTHR37844:SF2">
    <property type="entry name" value="SER_THR PROTEIN PHOSPHATASE SUPERFAMILY (AFU_ORTHOLOGUE AFUA_1G14840)"/>
    <property type="match status" value="1"/>
</dbReference>
<dbReference type="EMBL" id="ML736208">
    <property type="protein sequence ID" value="KAE8378446.1"/>
    <property type="molecule type" value="Genomic_DNA"/>
</dbReference>
<dbReference type="SUPFAM" id="SSF56300">
    <property type="entry name" value="Metallo-dependent phosphatases"/>
    <property type="match status" value="1"/>
</dbReference>
<evidence type="ECO:0000313" key="2">
    <source>
        <dbReference type="EMBL" id="KAE8378446.1"/>
    </source>
</evidence>